<dbReference type="Pfam" id="PF00589">
    <property type="entry name" value="Phage_integrase"/>
    <property type="match status" value="1"/>
</dbReference>
<evidence type="ECO:0000256" key="1">
    <source>
        <dbReference type="ARBA" id="ARBA00004496"/>
    </source>
</evidence>
<keyword evidence="2" id="KW-0963">Cytoplasm</keyword>
<dbReference type="AlphaFoldDB" id="A0A7X4RX85"/>
<evidence type="ECO:0000313" key="10">
    <source>
        <dbReference type="Proteomes" id="UP000462621"/>
    </source>
</evidence>
<keyword evidence="10" id="KW-1185">Reference proteome</keyword>
<comment type="subunit">
    <text evidence="7">Forms a cyclic heterotetrameric complex composed of two molecules of XerC and two molecules of XerD.</text>
</comment>
<evidence type="ECO:0000259" key="8">
    <source>
        <dbReference type="PROSITE" id="PS51898"/>
    </source>
</evidence>
<evidence type="ECO:0000256" key="4">
    <source>
        <dbReference type="ARBA" id="ARBA00023125"/>
    </source>
</evidence>
<keyword evidence="5" id="KW-0233">DNA recombination</keyword>
<evidence type="ECO:0000256" key="2">
    <source>
        <dbReference type="ARBA" id="ARBA00022490"/>
    </source>
</evidence>
<organism evidence="9 10">
    <name type="scientific">Vibrio eleionomae</name>
    <dbReference type="NCBI Taxonomy" id="2653505"/>
    <lineage>
        <taxon>Bacteria</taxon>
        <taxon>Pseudomonadati</taxon>
        <taxon>Pseudomonadota</taxon>
        <taxon>Gammaproteobacteria</taxon>
        <taxon>Vibrionales</taxon>
        <taxon>Vibrionaceae</taxon>
        <taxon>Vibrio</taxon>
    </lineage>
</organism>
<reference evidence="9 10" key="1">
    <citation type="submission" date="2019-10" db="EMBL/GenBank/DDBJ databases">
        <title>Vibrio sp. nov. isolated from a shrimp pond.</title>
        <authorList>
            <person name="Gomez-Gil B."/>
            <person name="Enciso-Ibarra J."/>
            <person name="Enciso-Ibarra K."/>
            <person name="Bolan-Mejia C."/>
        </authorList>
    </citation>
    <scope>NUCLEOTIDE SEQUENCE [LARGE SCALE GENOMIC DNA]</scope>
    <source>
        <strain evidence="9 10">CAIM 722</strain>
    </source>
</reference>
<dbReference type="NCBIfam" id="TIGR02249">
    <property type="entry name" value="integrase_gron"/>
    <property type="match status" value="1"/>
</dbReference>
<dbReference type="Proteomes" id="UP000462621">
    <property type="component" value="Unassembled WGS sequence"/>
</dbReference>
<dbReference type="SUPFAM" id="SSF56349">
    <property type="entry name" value="DNA breaking-rejoining enzymes"/>
    <property type="match status" value="1"/>
</dbReference>
<evidence type="ECO:0000256" key="5">
    <source>
        <dbReference type="ARBA" id="ARBA00023172"/>
    </source>
</evidence>
<dbReference type="GO" id="GO:0005737">
    <property type="term" value="C:cytoplasm"/>
    <property type="evidence" value="ECO:0007669"/>
    <property type="project" value="UniProtKB-SubCell"/>
</dbReference>
<comment type="caution">
    <text evidence="9">The sequence shown here is derived from an EMBL/GenBank/DDBJ whole genome shotgun (WGS) entry which is preliminary data.</text>
</comment>
<feature type="domain" description="Tyr recombinase" evidence="8">
    <location>
        <begin position="1"/>
        <end position="187"/>
    </location>
</feature>
<accession>A0A7X4RX85</accession>
<dbReference type="PANTHER" id="PTHR30349:SF64">
    <property type="entry name" value="PROPHAGE INTEGRASE INTD-RELATED"/>
    <property type="match status" value="1"/>
</dbReference>
<comment type="subcellular location">
    <subcellularLocation>
        <location evidence="1">Cytoplasm</location>
    </subcellularLocation>
</comment>
<proteinExistence type="predicted"/>
<keyword evidence="3" id="KW-0229">DNA integration</keyword>
<gene>
    <name evidence="9" type="ORF">F9817_23300</name>
</gene>
<dbReference type="EMBL" id="WEKT01000100">
    <property type="protein sequence ID" value="MZI96114.1"/>
    <property type="molecule type" value="Genomic_DNA"/>
</dbReference>
<protein>
    <submittedName>
        <fullName evidence="9">Integron integrase</fullName>
    </submittedName>
</protein>
<dbReference type="InterPro" id="IPR013762">
    <property type="entry name" value="Integrase-like_cat_sf"/>
</dbReference>
<dbReference type="Gene3D" id="1.10.443.10">
    <property type="entry name" value="Intergrase catalytic core"/>
    <property type="match status" value="1"/>
</dbReference>
<dbReference type="PANTHER" id="PTHR30349">
    <property type="entry name" value="PHAGE INTEGRASE-RELATED"/>
    <property type="match status" value="1"/>
</dbReference>
<dbReference type="InterPro" id="IPR050090">
    <property type="entry name" value="Tyrosine_recombinase_XerCD"/>
</dbReference>
<dbReference type="FunFam" id="1.10.443.10:FF:000007">
    <property type="entry name" value="Tyrosine recombinase XerC"/>
    <property type="match status" value="1"/>
</dbReference>
<name>A0A7X4RX85_9VIBR</name>
<dbReference type="InterPro" id="IPR011946">
    <property type="entry name" value="Integrase_integron-type"/>
</dbReference>
<dbReference type="GO" id="GO:0015074">
    <property type="term" value="P:DNA integration"/>
    <property type="evidence" value="ECO:0007669"/>
    <property type="project" value="UniProtKB-KW"/>
</dbReference>
<dbReference type="InterPro" id="IPR011010">
    <property type="entry name" value="DNA_brk_join_enz"/>
</dbReference>
<evidence type="ECO:0000256" key="7">
    <source>
        <dbReference type="ARBA" id="ARBA00038613"/>
    </source>
</evidence>
<dbReference type="PROSITE" id="PS51898">
    <property type="entry name" value="TYR_RECOMBINASE"/>
    <property type="match status" value="1"/>
</dbReference>
<evidence type="ECO:0000256" key="3">
    <source>
        <dbReference type="ARBA" id="ARBA00022908"/>
    </source>
</evidence>
<keyword evidence="4" id="KW-0238">DNA-binding</keyword>
<dbReference type="GO" id="GO:0006310">
    <property type="term" value="P:DNA recombination"/>
    <property type="evidence" value="ECO:0007669"/>
    <property type="project" value="UniProtKB-KW"/>
</dbReference>
<dbReference type="GO" id="GO:0003677">
    <property type="term" value="F:DNA binding"/>
    <property type="evidence" value="ECO:0007669"/>
    <property type="project" value="UniProtKB-KW"/>
</dbReference>
<dbReference type="InterPro" id="IPR002104">
    <property type="entry name" value="Integrase_catalytic"/>
</dbReference>
<evidence type="ECO:0000256" key="6">
    <source>
        <dbReference type="ARBA" id="ARBA00037721"/>
    </source>
</evidence>
<sequence length="194" mass="22294">MYGSGLRLMETVRLRIKDIDFDYGALRIWQSKGGKNRVVTLAKELYPALQQQISLVRIIHQQDLNTQFYSGVSLPDRLALKYPEAPKSFEWQFLFPAQRLSQYGFMQGWYRHHIHETSLQKMIRKAASKTAIGKRLSCHTLRHSFATHLLESGSDIRTVQEQLGHSDVKTTQIYTHVIDRGASGVKSPLSHLML</sequence>
<evidence type="ECO:0000313" key="9">
    <source>
        <dbReference type="EMBL" id="MZI96114.1"/>
    </source>
</evidence>
<comment type="function">
    <text evidence="6">Site-specific tyrosine recombinase, which acts by catalyzing the cutting and rejoining of the recombining DNA molecules. The XerC-XerD complex is essential to convert dimers of the bacterial chromosome into monomers to permit their segregation at cell division. It also contributes to the segregational stability of plasmids.</text>
</comment>